<dbReference type="InParanoid" id="A0A2H3DFS9"/>
<dbReference type="AlphaFoldDB" id="A0A2H3DFS9"/>
<sequence>MPRLLHKVQVAADPKAASSLFSNIPPEIPILIKLGDTIPEYDHYQRIDTALLLTCRRIYDETQLLPVIENEHVFWCYRGPPGSSAEPAREAAECGQLRALLHATDLARGDLPINLRDPRNASEKAEDHDQTLRLMDGWANKIRLFKRLEEFEIELETNERDKDQMFSMAQSIHSWKIDLWDGRVLSTEGRPVIHDHRTGTSVFEGNCVRCDGEKNAWTNRPGPVAR</sequence>
<protein>
    <submittedName>
        <fullName evidence="1">Uncharacterized protein</fullName>
    </submittedName>
</protein>
<reference evidence="2" key="1">
    <citation type="journal article" date="2017" name="Nat. Ecol. Evol.">
        <title>Genome expansion and lineage-specific genetic innovations in the forest pathogenic fungi Armillaria.</title>
        <authorList>
            <person name="Sipos G."/>
            <person name="Prasanna A.N."/>
            <person name="Walter M.C."/>
            <person name="O'Connor E."/>
            <person name="Balint B."/>
            <person name="Krizsan K."/>
            <person name="Kiss B."/>
            <person name="Hess J."/>
            <person name="Varga T."/>
            <person name="Slot J."/>
            <person name="Riley R."/>
            <person name="Boka B."/>
            <person name="Rigling D."/>
            <person name="Barry K."/>
            <person name="Lee J."/>
            <person name="Mihaltcheva S."/>
            <person name="LaButti K."/>
            <person name="Lipzen A."/>
            <person name="Waldron R."/>
            <person name="Moloney N.M."/>
            <person name="Sperisen C."/>
            <person name="Kredics L."/>
            <person name="Vagvoelgyi C."/>
            <person name="Patrignani A."/>
            <person name="Fitzpatrick D."/>
            <person name="Nagy I."/>
            <person name="Doyle S."/>
            <person name="Anderson J.B."/>
            <person name="Grigoriev I.V."/>
            <person name="Gueldener U."/>
            <person name="Muensterkoetter M."/>
            <person name="Nagy L.G."/>
        </authorList>
    </citation>
    <scope>NUCLEOTIDE SEQUENCE [LARGE SCALE GENOMIC DNA]</scope>
    <source>
        <strain evidence="2">Ar21-2</strain>
    </source>
</reference>
<evidence type="ECO:0000313" key="2">
    <source>
        <dbReference type="Proteomes" id="UP000217790"/>
    </source>
</evidence>
<accession>A0A2H3DFS9</accession>
<name>A0A2H3DFS9_ARMGA</name>
<gene>
    <name evidence="1" type="ORF">ARMGADRAFT_1033231</name>
</gene>
<dbReference type="EMBL" id="KZ293668">
    <property type="protein sequence ID" value="PBK89718.1"/>
    <property type="molecule type" value="Genomic_DNA"/>
</dbReference>
<keyword evidence="2" id="KW-1185">Reference proteome</keyword>
<dbReference type="STRING" id="47427.A0A2H3DFS9"/>
<evidence type="ECO:0000313" key="1">
    <source>
        <dbReference type="EMBL" id="PBK89718.1"/>
    </source>
</evidence>
<dbReference type="OrthoDB" id="288942at2759"/>
<dbReference type="Proteomes" id="UP000217790">
    <property type="component" value="Unassembled WGS sequence"/>
</dbReference>
<organism evidence="1 2">
    <name type="scientific">Armillaria gallica</name>
    <name type="common">Bulbous honey fungus</name>
    <name type="synonym">Armillaria bulbosa</name>
    <dbReference type="NCBI Taxonomy" id="47427"/>
    <lineage>
        <taxon>Eukaryota</taxon>
        <taxon>Fungi</taxon>
        <taxon>Dikarya</taxon>
        <taxon>Basidiomycota</taxon>
        <taxon>Agaricomycotina</taxon>
        <taxon>Agaricomycetes</taxon>
        <taxon>Agaricomycetidae</taxon>
        <taxon>Agaricales</taxon>
        <taxon>Marasmiineae</taxon>
        <taxon>Physalacriaceae</taxon>
        <taxon>Armillaria</taxon>
    </lineage>
</organism>
<proteinExistence type="predicted"/>